<name>A0A5A5TIJ4_9CHLR</name>
<comment type="caution">
    <text evidence="7">The sequence shown here is derived from an EMBL/GenBank/DDBJ whole genome shotgun (WGS) entry which is preliminary data.</text>
</comment>
<evidence type="ECO:0000313" key="7">
    <source>
        <dbReference type="EMBL" id="GCF11045.1"/>
    </source>
</evidence>
<evidence type="ECO:0000256" key="2">
    <source>
        <dbReference type="ARBA" id="ARBA00022692"/>
    </source>
</evidence>
<proteinExistence type="predicted"/>
<keyword evidence="2 5" id="KW-0812">Transmembrane</keyword>
<feature type="transmembrane region" description="Helical" evidence="5">
    <location>
        <begin position="67"/>
        <end position="87"/>
    </location>
</feature>
<reference evidence="7 8" key="1">
    <citation type="submission" date="2019-01" db="EMBL/GenBank/DDBJ databases">
        <title>Draft genome sequence of Dictyobacter sp. Uno17.</title>
        <authorList>
            <person name="Wang C.M."/>
            <person name="Zheng Y."/>
            <person name="Sakai Y."/>
            <person name="Abe K."/>
            <person name="Yokota A."/>
            <person name="Yabe S."/>
        </authorList>
    </citation>
    <scope>NUCLEOTIDE SEQUENCE [LARGE SCALE GENOMIC DNA]</scope>
    <source>
        <strain evidence="7 8">Uno17</strain>
    </source>
</reference>
<evidence type="ECO:0000259" key="6">
    <source>
        <dbReference type="Pfam" id="PF13515"/>
    </source>
</evidence>
<organism evidence="7 8">
    <name type="scientific">Dictyobacter arantiisoli</name>
    <dbReference type="NCBI Taxonomy" id="2014874"/>
    <lineage>
        <taxon>Bacteria</taxon>
        <taxon>Bacillati</taxon>
        <taxon>Chloroflexota</taxon>
        <taxon>Ktedonobacteria</taxon>
        <taxon>Ktedonobacterales</taxon>
        <taxon>Dictyobacteraceae</taxon>
        <taxon>Dictyobacter</taxon>
    </lineage>
</organism>
<evidence type="ECO:0000256" key="5">
    <source>
        <dbReference type="SAM" id="Phobius"/>
    </source>
</evidence>
<dbReference type="AlphaFoldDB" id="A0A5A5TIJ4"/>
<comment type="subcellular location">
    <subcellularLocation>
        <location evidence="1">Membrane</location>
        <topology evidence="1">Multi-pass membrane protein</topology>
    </subcellularLocation>
</comment>
<keyword evidence="8" id="KW-1185">Reference proteome</keyword>
<keyword evidence="4 5" id="KW-0472">Membrane</keyword>
<feature type="transmembrane region" description="Helical" evidence="5">
    <location>
        <begin position="42"/>
        <end position="61"/>
    </location>
</feature>
<evidence type="ECO:0000256" key="3">
    <source>
        <dbReference type="ARBA" id="ARBA00022989"/>
    </source>
</evidence>
<dbReference type="RefSeq" id="WP_172632371.1">
    <property type="nucleotide sequence ID" value="NZ_BIXY01000092.1"/>
</dbReference>
<feature type="domain" description="Integral membrane bound transporter" evidence="6">
    <location>
        <begin position="2"/>
        <end position="84"/>
    </location>
</feature>
<sequence length="117" mass="12507">MATFLGALLADLLIVGVQSSLAIGLILVAVTFLAFTVKELNYVLHFFFLTNLILLVVSIGTAGHAFVVWRILAILIGAGIVLVITWLNQALLVKNEPLPEAFTTRPAEDTSSTGEGK</sequence>
<protein>
    <recommendedName>
        <fullName evidence="6">Integral membrane bound transporter domain-containing protein</fullName>
    </recommendedName>
</protein>
<accession>A0A5A5TIJ4</accession>
<evidence type="ECO:0000256" key="1">
    <source>
        <dbReference type="ARBA" id="ARBA00004141"/>
    </source>
</evidence>
<feature type="transmembrane region" description="Helical" evidence="5">
    <location>
        <begin position="12"/>
        <end position="35"/>
    </location>
</feature>
<dbReference type="EMBL" id="BIXY01000092">
    <property type="protein sequence ID" value="GCF11045.1"/>
    <property type="molecule type" value="Genomic_DNA"/>
</dbReference>
<evidence type="ECO:0000256" key="4">
    <source>
        <dbReference type="ARBA" id="ARBA00023136"/>
    </source>
</evidence>
<dbReference type="Proteomes" id="UP000322530">
    <property type="component" value="Unassembled WGS sequence"/>
</dbReference>
<dbReference type="GO" id="GO:0016020">
    <property type="term" value="C:membrane"/>
    <property type="evidence" value="ECO:0007669"/>
    <property type="project" value="UniProtKB-SubCell"/>
</dbReference>
<gene>
    <name evidence="7" type="ORF">KDI_46090</name>
</gene>
<evidence type="ECO:0000313" key="8">
    <source>
        <dbReference type="Proteomes" id="UP000322530"/>
    </source>
</evidence>
<dbReference type="InterPro" id="IPR049453">
    <property type="entry name" value="Memb_transporter_dom"/>
</dbReference>
<dbReference type="Pfam" id="PF13515">
    <property type="entry name" value="FUSC_2"/>
    <property type="match status" value="1"/>
</dbReference>
<keyword evidence="3 5" id="KW-1133">Transmembrane helix</keyword>